<dbReference type="Gene3D" id="3.30.70.1290">
    <property type="entry name" value="Transposase IS200-like"/>
    <property type="match status" value="1"/>
</dbReference>
<dbReference type="RefSeq" id="WP_255132214.1">
    <property type="nucleotide sequence ID" value="NZ_JANDBC010000001.1"/>
</dbReference>
<keyword evidence="3" id="KW-1185">Reference proteome</keyword>
<dbReference type="EMBL" id="JANDBC010000001">
    <property type="protein sequence ID" value="MCP9290282.1"/>
    <property type="molecule type" value="Genomic_DNA"/>
</dbReference>
<dbReference type="SMART" id="SM01321">
    <property type="entry name" value="Y1_Tnp"/>
    <property type="match status" value="1"/>
</dbReference>
<evidence type="ECO:0000313" key="3">
    <source>
        <dbReference type="Proteomes" id="UP001139125"/>
    </source>
</evidence>
<dbReference type="Proteomes" id="UP001139125">
    <property type="component" value="Unassembled WGS sequence"/>
</dbReference>
<dbReference type="PANTHER" id="PTHR33360">
    <property type="entry name" value="TRANSPOSASE FOR INSERTION SEQUENCE ELEMENT IS200"/>
    <property type="match status" value="1"/>
</dbReference>
<reference evidence="2" key="1">
    <citation type="submission" date="2022-06" db="EMBL/GenBank/DDBJ databases">
        <title>Gracilimonas sp. CAU 1638 isolated from sea sediment.</title>
        <authorList>
            <person name="Kim W."/>
        </authorList>
    </citation>
    <scope>NUCLEOTIDE SEQUENCE</scope>
    <source>
        <strain evidence="2">CAU 1638</strain>
    </source>
</reference>
<evidence type="ECO:0000259" key="1">
    <source>
        <dbReference type="SMART" id="SM01321"/>
    </source>
</evidence>
<dbReference type="Pfam" id="PF01797">
    <property type="entry name" value="Y1_Tnp"/>
    <property type="match status" value="1"/>
</dbReference>
<dbReference type="GO" id="GO:0004803">
    <property type="term" value="F:transposase activity"/>
    <property type="evidence" value="ECO:0007669"/>
    <property type="project" value="InterPro"/>
</dbReference>
<evidence type="ECO:0000313" key="2">
    <source>
        <dbReference type="EMBL" id="MCP9290282.1"/>
    </source>
</evidence>
<dbReference type="InterPro" id="IPR002686">
    <property type="entry name" value="Transposase_17"/>
</dbReference>
<dbReference type="AlphaFoldDB" id="A0A9X2L114"/>
<comment type="caution">
    <text evidence="2">The sequence shown here is derived from an EMBL/GenBank/DDBJ whole genome shotgun (WGS) entry which is preliminary data.</text>
</comment>
<gene>
    <name evidence="2" type="primary">tnpA</name>
    <name evidence="2" type="ORF">NM125_01660</name>
</gene>
<dbReference type="SUPFAM" id="SSF143422">
    <property type="entry name" value="Transposase IS200-like"/>
    <property type="match status" value="1"/>
</dbReference>
<dbReference type="PANTHER" id="PTHR33360:SF2">
    <property type="entry name" value="TRANSPOSASE FOR INSERTION SEQUENCE ELEMENT IS200"/>
    <property type="match status" value="1"/>
</dbReference>
<dbReference type="GO" id="GO:0003677">
    <property type="term" value="F:DNA binding"/>
    <property type="evidence" value="ECO:0007669"/>
    <property type="project" value="InterPro"/>
</dbReference>
<proteinExistence type="predicted"/>
<name>A0A9X2L114_9BACT</name>
<dbReference type="InterPro" id="IPR036515">
    <property type="entry name" value="Transposase_17_sf"/>
</dbReference>
<dbReference type="NCBIfam" id="NF033573">
    <property type="entry name" value="transpos_IS200"/>
    <property type="match status" value="1"/>
</dbReference>
<accession>A0A9X2L114</accession>
<protein>
    <submittedName>
        <fullName evidence="2">IS200/IS605 family transposase</fullName>
    </submittedName>
</protein>
<sequence length="145" mass="17165">MPKTYNMIWVHIVFRTKESKPFLSWEIRNAVCDFIKKEGNRRGFFVDTVNGVRDHLHVLLRIRTTQTVADAVNCIKGASSRWLNLQYNWKYGFEWQEGYGVFSVSIDDINKIRAYIYNQEKHHKSKTCIPQFEETRSRTQTSAMP</sequence>
<dbReference type="GO" id="GO:0006313">
    <property type="term" value="P:DNA transposition"/>
    <property type="evidence" value="ECO:0007669"/>
    <property type="project" value="InterPro"/>
</dbReference>
<feature type="domain" description="Transposase IS200-like" evidence="1">
    <location>
        <begin position="5"/>
        <end position="119"/>
    </location>
</feature>
<organism evidence="2 3">
    <name type="scientific">Gracilimonas sediminicola</name>
    <dbReference type="NCBI Taxonomy" id="2952158"/>
    <lineage>
        <taxon>Bacteria</taxon>
        <taxon>Pseudomonadati</taxon>
        <taxon>Balneolota</taxon>
        <taxon>Balneolia</taxon>
        <taxon>Balneolales</taxon>
        <taxon>Balneolaceae</taxon>
        <taxon>Gracilimonas</taxon>
    </lineage>
</organism>